<evidence type="ECO:0000313" key="2">
    <source>
        <dbReference type="Proteomes" id="UP000267517"/>
    </source>
</evidence>
<dbReference type="Proteomes" id="UP000267517">
    <property type="component" value="Chromosome I"/>
</dbReference>
<proteinExistence type="predicted"/>
<dbReference type="AlphaFoldDB" id="A0A250KGZ4"/>
<organism evidence="1 2">
    <name type="scientific">Prevotella melaninogenica</name>
    <dbReference type="NCBI Taxonomy" id="28132"/>
    <lineage>
        <taxon>Bacteria</taxon>
        <taxon>Pseudomonadati</taxon>
        <taxon>Bacteroidota</taxon>
        <taxon>Bacteroidia</taxon>
        <taxon>Bacteroidales</taxon>
        <taxon>Prevotellaceae</taxon>
        <taxon>Prevotella</taxon>
    </lineage>
</organism>
<gene>
    <name evidence="1" type="ORF">PMEL1_00856</name>
</gene>
<sequence>MLLSLLTFRTSVCKLNSYLYIDDDSSDRKINLDKSLFATVSYLQRIITTLQVG</sequence>
<accession>A0A250KGZ4</accession>
<reference evidence="1 2" key="1">
    <citation type="submission" date="2017-05" db="EMBL/GenBank/DDBJ databases">
        <title>whole genome sequence of Prevotella melaninogenica GAI 07411.</title>
        <authorList>
            <person name="Kondo Y."/>
            <person name="Hoshino T."/>
        </authorList>
    </citation>
    <scope>NUCLEOTIDE SEQUENCE [LARGE SCALE GENOMIC DNA]</scope>
    <source>
        <strain evidence="1 2">GAI 07411</strain>
    </source>
</reference>
<protein>
    <submittedName>
        <fullName evidence="1">Uncharacterized protein</fullName>
    </submittedName>
</protein>
<evidence type="ECO:0000313" key="1">
    <source>
        <dbReference type="EMBL" id="BBA28938.1"/>
    </source>
</evidence>
<name>A0A250KGZ4_9BACT</name>
<dbReference type="EMBL" id="AP018049">
    <property type="protein sequence ID" value="BBA28938.1"/>
    <property type="molecule type" value="Genomic_DNA"/>
</dbReference>